<evidence type="ECO:0000256" key="1">
    <source>
        <dbReference type="ARBA" id="ARBA00004123"/>
    </source>
</evidence>
<reference evidence="10" key="1">
    <citation type="submission" date="2025-08" db="UniProtKB">
        <authorList>
            <consortium name="RefSeq"/>
        </authorList>
    </citation>
    <scope>IDENTIFICATION</scope>
    <source>
        <tissue evidence="10">Muscle</tissue>
    </source>
</reference>
<keyword evidence="3" id="KW-0863">Zinc-finger</keyword>
<dbReference type="Pfam" id="PF13919">
    <property type="entry name" value="ASXH"/>
    <property type="match status" value="1"/>
</dbReference>
<proteinExistence type="predicted"/>
<sequence>MNTASQIAQTKKRCIDMETPDSILVNMNLKALINNNTFGSLPPLYQYHLTQLLPSVDLVIDSDYSTRLCTSTFSNEFFARACQDWQERLAEGEFTPENQQRMKTELEKENGKLDPWKLKYFEPVWGKKSTADISDEERTSSFFVDNLSLNSSLITHNRCPLTIKIEPIIQRNHFKPAIVRQTCPAVTFSNALTSPLQAVDMSTLRVMEVRI</sequence>
<accession>A0ABM1T1B0</accession>
<evidence type="ECO:0000256" key="3">
    <source>
        <dbReference type="ARBA" id="ARBA00022771"/>
    </source>
</evidence>
<evidence type="ECO:0000256" key="6">
    <source>
        <dbReference type="ARBA" id="ARBA00023163"/>
    </source>
</evidence>
<name>A0ABM1T1B0_LIMPO</name>
<keyword evidence="7" id="KW-0539">Nucleus</keyword>
<evidence type="ECO:0000313" key="10">
    <source>
        <dbReference type="RefSeq" id="XP_022249666.1"/>
    </source>
</evidence>
<evidence type="ECO:0000313" key="9">
    <source>
        <dbReference type="Proteomes" id="UP000694941"/>
    </source>
</evidence>
<evidence type="ECO:0000256" key="2">
    <source>
        <dbReference type="ARBA" id="ARBA00022723"/>
    </source>
</evidence>
<protein>
    <submittedName>
        <fullName evidence="10">Polycomb protein Asx-like</fullName>
    </submittedName>
</protein>
<dbReference type="InterPro" id="IPR028020">
    <property type="entry name" value="ASX_DEUBAD_dom"/>
</dbReference>
<dbReference type="RefSeq" id="XP_022249666.1">
    <property type="nucleotide sequence ID" value="XM_022393958.1"/>
</dbReference>
<keyword evidence="5" id="KW-0805">Transcription regulation</keyword>
<gene>
    <name evidence="10" type="primary">LOC106465991</name>
</gene>
<keyword evidence="6" id="KW-0804">Transcription</keyword>
<dbReference type="Proteomes" id="UP000694941">
    <property type="component" value="Unplaced"/>
</dbReference>
<feature type="domain" description="DEUBAD" evidence="8">
    <location>
        <begin position="20"/>
        <end position="130"/>
    </location>
</feature>
<keyword evidence="2" id="KW-0479">Metal-binding</keyword>
<dbReference type="InterPro" id="IPR044867">
    <property type="entry name" value="DEUBAD_dom"/>
</dbReference>
<dbReference type="PANTHER" id="PTHR13578">
    <property type="entry name" value="ADDITIONAL SEX COMBS LIKE PROTEIN ASXL"/>
    <property type="match status" value="1"/>
</dbReference>
<dbReference type="GeneID" id="106465991"/>
<dbReference type="PANTHER" id="PTHR13578:SF20">
    <property type="entry name" value="POLYCOMB PROTEIN ASX"/>
    <property type="match status" value="1"/>
</dbReference>
<dbReference type="InterPro" id="IPR024811">
    <property type="entry name" value="ASX/ASX-like"/>
</dbReference>
<evidence type="ECO:0000256" key="5">
    <source>
        <dbReference type="ARBA" id="ARBA00023015"/>
    </source>
</evidence>
<evidence type="ECO:0000259" key="8">
    <source>
        <dbReference type="PROSITE" id="PS51916"/>
    </source>
</evidence>
<evidence type="ECO:0000256" key="7">
    <source>
        <dbReference type="ARBA" id="ARBA00023242"/>
    </source>
</evidence>
<comment type="subcellular location">
    <subcellularLocation>
        <location evidence="1">Nucleus</location>
    </subcellularLocation>
</comment>
<keyword evidence="4" id="KW-0862">Zinc</keyword>
<keyword evidence="9" id="KW-1185">Reference proteome</keyword>
<dbReference type="PROSITE" id="PS51916">
    <property type="entry name" value="DEUBAD"/>
    <property type="match status" value="1"/>
</dbReference>
<organism evidence="9 10">
    <name type="scientific">Limulus polyphemus</name>
    <name type="common">Atlantic horseshoe crab</name>
    <dbReference type="NCBI Taxonomy" id="6850"/>
    <lineage>
        <taxon>Eukaryota</taxon>
        <taxon>Metazoa</taxon>
        <taxon>Ecdysozoa</taxon>
        <taxon>Arthropoda</taxon>
        <taxon>Chelicerata</taxon>
        <taxon>Merostomata</taxon>
        <taxon>Xiphosura</taxon>
        <taxon>Limulidae</taxon>
        <taxon>Limulus</taxon>
    </lineage>
</organism>
<evidence type="ECO:0000256" key="4">
    <source>
        <dbReference type="ARBA" id="ARBA00022833"/>
    </source>
</evidence>